<evidence type="ECO:0000256" key="1">
    <source>
        <dbReference type="SAM" id="MobiDB-lite"/>
    </source>
</evidence>
<name>A0A7W7REB8_9ACTN</name>
<organism evidence="4 5">
    <name type="scientific">Lipingzhangella halophila</name>
    <dbReference type="NCBI Taxonomy" id="1783352"/>
    <lineage>
        <taxon>Bacteria</taxon>
        <taxon>Bacillati</taxon>
        <taxon>Actinomycetota</taxon>
        <taxon>Actinomycetes</taxon>
        <taxon>Streptosporangiales</taxon>
        <taxon>Nocardiopsidaceae</taxon>
        <taxon>Lipingzhangella</taxon>
    </lineage>
</organism>
<dbReference type="PANTHER" id="PTHR39430:SF1">
    <property type="entry name" value="PROTEASE"/>
    <property type="match status" value="1"/>
</dbReference>
<feature type="transmembrane region" description="Helical" evidence="2">
    <location>
        <begin position="185"/>
        <end position="203"/>
    </location>
</feature>
<dbReference type="EMBL" id="JACHJT010000001">
    <property type="protein sequence ID" value="MBB4930260.1"/>
    <property type="molecule type" value="Genomic_DNA"/>
</dbReference>
<accession>A0A7W7REB8</accession>
<keyword evidence="2" id="KW-0812">Transmembrane</keyword>
<feature type="transmembrane region" description="Helical" evidence="2">
    <location>
        <begin position="62"/>
        <end position="83"/>
    </location>
</feature>
<keyword evidence="2" id="KW-0472">Membrane</keyword>
<feature type="transmembrane region" description="Helical" evidence="2">
    <location>
        <begin position="240"/>
        <end position="261"/>
    </location>
</feature>
<protein>
    <submittedName>
        <fullName evidence="4">Membrane protease YdiL (CAAX protease family)</fullName>
    </submittedName>
</protein>
<keyword evidence="4" id="KW-0645">Protease</keyword>
<evidence type="ECO:0000259" key="3">
    <source>
        <dbReference type="Pfam" id="PF02517"/>
    </source>
</evidence>
<feature type="transmembrane region" description="Helical" evidence="2">
    <location>
        <begin position="296"/>
        <end position="315"/>
    </location>
</feature>
<feature type="transmembrane region" description="Helical" evidence="2">
    <location>
        <begin position="215"/>
        <end position="233"/>
    </location>
</feature>
<comment type="caution">
    <text evidence="4">The sequence shown here is derived from an EMBL/GenBank/DDBJ whole genome shotgun (WGS) entry which is preliminary data.</text>
</comment>
<proteinExistence type="predicted"/>
<feature type="transmembrane region" description="Helical" evidence="2">
    <location>
        <begin position="104"/>
        <end position="124"/>
    </location>
</feature>
<dbReference type="GO" id="GO:0080120">
    <property type="term" value="P:CAAX-box protein maturation"/>
    <property type="evidence" value="ECO:0007669"/>
    <property type="project" value="UniProtKB-ARBA"/>
</dbReference>
<reference evidence="4 5" key="1">
    <citation type="submission" date="2020-08" db="EMBL/GenBank/DDBJ databases">
        <title>Sequencing the genomes of 1000 actinobacteria strains.</title>
        <authorList>
            <person name="Klenk H.-P."/>
        </authorList>
    </citation>
    <scope>NUCLEOTIDE SEQUENCE [LARGE SCALE GENOMIC DNA]</scope>
    <source>
        <strain evidence="4 5">DSM 102030</strain>
    </source>
</reference>
<feature type="transmembrane region" description="Helical" evidence="2">
    <location>
        <begin position="21"/>
        <end position="42"/>
    </location>
</feature>
<dbReference type="GO" id="GO:0006508">
    <property type="term" value="P:proteolysis"/>
    <property type="evidence" value="ECO:0007669"/>
    <property type="project" value="UniProtKB-KW"/>
</dbReference>
<dbReference type="GO" id="GO:0004175">
    <property type="term" value="F:endopeptidase activity"/>
    <property type="evidence" value="ECO:0007669"/>
    <property type="project" value="UniProtKB-ARBA"/>
</dbReference>
<dbReference type="RefSeq" id="WP_184575330.1">
    <property type="nucleotide sequence ID" value="NZ_JACHJT010000001.1"/>
</dbReference>
<sequence length="340" mass="36097">MTNTTSPDNRFLAAGTPGRRATHPLLVIVLCQVFYTVILIGVPLESLARWAAEGGGTVLETALGLLVTIVMLLLPYVPVVLWLRYYEGRAAFASTGLRFNRSALTGLCSGFGVAAVFVAGWIAVALAAGTLRFAGFHATSGGEVAMVALIGVFMLVQRILMIGIEEQMYRGWLLQAVGARWGVPAGILVSSFFFALMHFYFIGTLLTGEGRSHEPHWVLALNIVLWAVFAALWTLRSNSLWPAVGFHAAALILPVFLPTVATEETAKEYPGLILFMIDDPSPYAGGAGFAGPFEGLPATVVLLLLVTIAAVGYGARRSRGERTPAVTGASGSGAADNDRT</sequence>
<gene>
    <name evidence="4" type="ORF">F4561_001080</name>
</gene>
<evidence type="ECO:0000313" key="5">
    <source>
        <dbReference type="Proteomes" id="UP000523007"/>
    </source>
</evidence>
<dbReference type="PANTHER" id="PTHR39430">
    <property type="entry name" value="MEMBRANE-ASSOCIATED PROTEASE-RELATED"/>
    <property type="match status" value="1"/>
</dbReference>
<evidence type="ECO:0000256" key="2">
    <source>
        <dbReference type="SAM" id="Phobius"/>
    </source>
</evidence>
<feature type="region of interest" description="Disordered" evidence="1">
    <location>
        <begin position="321"/>
        <end position="340"/>
    </location>
</feature>
<dbReference type="AlphaFoldDB" id="A0A7W7REB8"/>
<keyword evidence="4" id="KW-0378">Hydrolase</keyword>
<keyword evidence="2" id="KW-1133">Transmembrane helix</keyword>
<feature type="transmembrane region" description="Helical" evidence="2">
    <location>
        <begin position="144"/>
        <end position="164"/>
    </location>
</feature>
<keyword evidence="5" id="KW-1185">Reference proteome</keyword>
<dbReference type="Proteomes" id="UP000523007">
    <property type="component" value="Unassembled WGS sequence"/>
</dbReference>
<dbReference type="Pfam" id="PF02517">
    <property type="entry name" value="Rce1-like"/>
    <property type="match status" value="1"/>
</dbReference>
<feature type="domain" description="CAAX prenyl protease 2/Lysostaphin resistance protein A-like" evidence="3">
    <location>
        <begin position="153"/>
        <end position="249"/>
    </location>
</feature>
<evidence type="ECO:0000313" key="4">
    <source>
        <dbReference type="EMBL" id="MBB4930260.1"/>
    </source>
</evidence>
<dbReference type="InterPro" id="IPR003675">
    <property type="entry name" value="Rce1/LyrA-like_dom"/>
</dbReference>